<dbReference type="Gene3D" id="2.40.50.100">
    <property type="match status" value="1"/>
</dbReference>
<keyword evidence="2" id="KW-0813">Transport</keyword>
<dbReference type="EMBL" id="CP073721">
    <property type="protein sequence ID" value="UWZ40081.1"/>
    <property type="molecule type" value="Genomic_DNA"/>
</dbReference>
<keyword evidence="4" id="KW-0067">ATP-binding</keyword>
<evidence type="ECO:0000256" key="6">
    <source>
        <dbReference type="ARBA" id="ARBA00023065"/>
    </source>
</evidence>
<dbReference type="InterPro" id="IPR003593">
    <property type="entry name" value="AAA+_ATPase"/>
</dbReference>
<evidence type="ECO:0000259" key="8">
    <source>
        <dbReference type="SMART" id="SM00382"/>
    </source>
</evidence>
<keyword evidence="10" id="KW-1185">Reference proteome</keyword>
<dbReference type="SUPFAM" id="SSF52540">
    <property type="entry name" value="P-loop containing nucleoside triphosphate hydrolases"/>
    <property type="match status" value="1"/>
</dbReference>
<comment type="similarity">
    <text evidence="1">Belongs to the ATPase alpha/beta chains family.</text>
</comment>
<evidence type="ECO:0000256" key="3">
    <source>
        <dbReference type="ARBA" id="ARBA00022741"/>
    </source>
</evidence>
<dbReference type="Pfam" id="PF22919">
    <property type="entry name" value="ATP-synt_VA_C"/>
    <property type="match status" value="1"/>
</dbReference>
<proteinExistence type="inferred from homology"/>
<reference evidence="9" key="1">
    <citation type="submission" date="2021-04" db="EMBL/GenBank/DDBJ databases">
        <title>Biosynthetic gene clusters of Dactylosporangioum roseum.</title>
        <authorList>
            <person name="Hartkoorn R.C."/>
            <person name="Beaudoing E."/>
            <person name="Hot D."/>
            <person name="Moureu S."/>
        </authorList>
    </citation>
    <scope>NUCLEOTIDE SEQUENCE</scope>
    <source>
        <strain evidence="9">NRRL B-16295</strain>
    </source>
</reference>
<name>A0ABY5ZES0_9ACTN</name>
<dbReference type="Pfam" id="PF16886">
    <property type="entry name" value="ATP-synt_ab_Xtn"/>
    <property type="match status" value="1"/>
</dbReference>
<evidence type="ECO:0000256" key="7">
    <source>
        <dbReference type="ARBA" id="ARBA00023310"/>
    </source>
</evidence>
<protein>
    <submittedName>
        <fullName evidence="9">V-type ATP synthase subunit A</fullName>
    </submittedName>
</protein>
<keyword evidence="5" id="KW-1278">Translocase</keyword>
<sequence>MTTPATPGRPGRITRVSGPLVQIDGAADTAMHDVVTLGPHRSPGEVVAIHGPALTVQAYEYTGGLRPGDTATPLGHPLAARLGPWLLGGLFDGLLRPLGDAPVWLTTGALGGGPANGSAWRFTPRMAVGDPAGPGSVLGTVSTRGPIEFRVLVPAQVSGTVERIAAAGEYGPDDTLATIGTAAVTMTAEWPVRRPRPCTARRDASEPLHTGQRVVDALFPIVKGGTAAVPGGFGTGKTLLLQQIAKWCDADVIVYVGCGERGNEMADVVGELSALDDPRTGGRLLDRTVVVANTSNMPMMAREASIYTGVTVAEFFRDMGYDAVVIADSTSRWAEALREFAARSGTPPAEEGYPADLASALAAFYERAGSAETLAGGTGSVTIIGAVSPPGGDLTEPVTANTERFVRCRWTLDRDLAYARHYPAVSWSASFCRDAGAVGSYRARLGDAGWARRRARALDVLAEADRIAALADLVGTAGLPAHERMTLLGGRLLRDGVLQQNALVANDAFCTPAKSAALLDAVLDVAERCHALVDAGVAPSAVESADFGRLVRAREELGPDDAEGVGPRHDAILAELNATTGASAP</sequence>
<keyword evidence="7" id="KW-0066">ATP synthesis</keyword>
<evidence type="ECO:0000256" key="2">
    <source>
        <dbReference type="ARBA" id="ARBA00022448"/>
    </source>
</evidence>
<evidence type="ECO:0000256" key="1">
    <source>
        <dbReference type="ARBA" id="ARBA00008936"/>
    </source>
</evidence>
<dbReference type="Proteomes" id="UP001058271">
    <property type="component" value="Chromosome"/>
</dbReference>
<dbReference type="InterPro" id="IPR004100">
    <property type="entry name" value="ATPase_F1/V1/A1_a/bsu_N"/>
</dbReference>
<organism evidence="9 10">
    <name type="scientific">Dactylosporangium roseum</name>
    <dbReference type="NCBI Taxonomy" id="47989"/>
    <lineage>
        <taxon>Bacteria</taxon>
        <taxon>Bacillati</taxon>
        <taxon>Actinomycetota</taxon>
        <taxon>Actinomycetes</taxon>
        <taxon>Micromonosporales</taxon>
        <taxon>Micromonosporaceae</taxon>
        <taxon>Dactylosporangium</taxon>
    </lineage>
</organism>
<keyword evidence="6" id="KW-0406">Ion transport</keyword>
<keyword evidence="3" id="KW-0547">Nucleotide-binding</keyword>
<evidence type="ECO:0000256" key="5">
    <source>
        <dbReference type="ARBA" id="ARBA00022967"/>
    </source>
</evidence>
<dbReference type="RefSeq" id="WP_260729527.1">
    <property type="nucleotide sequence ID" value="NZ_BAAABS010000029.1"/>
</dbReference>
<feature type="domain" description="AAA+ ATPase" evidence="8">
    <location>
        <begin position="223"/>
        <end position="416"/>
    </location>
</feature>
<dbReference type="Gene3D" id="1.10.1140.10">
    <property type="entry name" value="Bovine Mitochondrial F1-atpase, Atp Synthase Beta Chain, Chain D, domain 3"/>
    <property type="match status" value="1"/>
</dbReference>
<dbReference type="InterPro" id="IPR027417">
    <property type="entry name" value="P-loop_NTPase"/>
</dbReference>
<dbReference type="SUPFAM" id="SSF50615">
    <property type="entry name" value="N-terminal domain of alpha and beta subunits of F1 ATP synthase"/>
    <property type="match status" value="1"/>
</dbReference>
<dbReference type="InterPro" id="IPR023366">
    <property type="entry name" value="ATP_synth_asu-like_sf"/>
</dbReference>
<dbReference type="Pfam" id="PF02874">
    <property type="entry name" value="ATP-synt_ab_N"/>
    <property type="match status" value="1"/>
</dbReference>
<dbReference type="CDD" id="cd18111">
    <property type="entry name" value="ATP-synt_V_A-type_alpha_C"/>
    <property type="match status" value="1"/>
</dbReference>
<dbReference type="PANTHER" id="PTHR43607:SF1">
    <property type="entry name" value="H(+)-TRANSPORTING TWO-SECTOR ATPASE"/>
    <property type="match status" value="1"/>
</dbReference>
<dbReference type="CDD" id="cd01134">
    <property type="entry name" value="V_A-ATPase_A"/>
    <property type="match status" value="1"/>
</dbReference>
<dbReference type="PANTHER" id="PTHR43607">
    <property type="entry name" value="V-TYPE PROTON ATPASE CATALYTIC SUBUNIT A"/>
    <property type="match status" value="1"/>
</dbReference>
<gene>
    <name evidence="9" type="ORF">Drose_18895</name>
</gene>
<evidence type="ECO:0000313" key="10">
    <source>
        <dbReference type="Proteomes" id="UP001058271"/>
    </source>
</evidence>
<dbReference type="InterPro" id="IPR024034">
    <property type="entry name" value="ATPase_F1/V1_b/a_C"/>
</dbReference>
<dbReference type="InterPro" id="IPR055190">
    <property type="entry name" value="ATP-synt_VA_C"/>
</dbReference>
<evidence type="ECO:0000313" key="9">
    <source>
        <dbReference type="EMBL" id="UWZ40081.1"/>
    </source>
</evidence>
<dbReference type="InterPro" id="IPR022878">
    <property type="entry name" value="V-ATPase_asu"/>
</dbReference>
<dbReference type="InterPro" id="IPR000194">
    <property type="entry name" value="ATPase_F1/V1/A1_a/bsu_nucl-bd"/>
</dbReference>
<dbReference type="NCBIfam" id="NF003220">
    <property type="entry name" value="PRK04192.1"/>
    <property type="match status" value="1"/>
</dbReference>
<dbReference type="SUPFAM" id="SSF47917">
    <property type="entry name" value="C-terminal domain of alpha and beta subunits of F1 ATP synthase"/>
    <property type="match status" value="1"/>
</dbReference>
<dbReference type="InterPro" id="IPR031686">
    <property type="entry name" value="ATP-synth_a_Xtn"/>
</dbReference>
<accession>A0ABY5ZES0</accession>
<dbReference type="Gene3D" id="3.40.50.300">
    <property type="entry name" value="P-loop containing nucleotide triphosphate hydrolases"/>
    <property type="match status" value="1"/>
</dbReference>
<dbReference type="SMART" id="SM00382">
    <property type="entry name" value="AAA"/>
    <property type="match status" value="1"/>
</dbReference>
<dbReference type="Gene3D" id="2.40.30.20">
    <property type="match status" value="1"/>
</dbReference>
<dbReference type="InterPro" id="IPR036121">
    <property type="entry name" value="ATPase_F1/V1/A1_a/bsu_N_sf"/>
</dbReference>
<evidence type="ECO:0000256" key="4">
    <source>
        <dbReference type="ARBA" id="ARBA00022840"/>
    </source>
</evidence>
<dbReference type="Pfam" id="PF00006">
    <property type="entry name" value="ATP-synt_ab"/>
    <property type="match status" value="1"/>
</dbReference>